<name>A0ABR2EQK8_9ROSI</name>
<dbReference type="PANTHER" id="PTHR47074">
    <property type="entry name" value="BNAC02G40300D PROTEIN"/>
    <property type="match status" value="1"/>
</dbReference>
<protein>
    <recommendedName>
        <fullName evidence="3">RNase H type-1 domain-containing protein</fullName>
    </recommendedName>
</protein>
<dbReference type="EMBL" id="JBBPBM010000011">
    <property type="protein sequence ID" value="KAK8563674.1"/>
    <property type="molecule type" value="Genomic_DNA"/>
</dbReference>
<keyword evidence="2" id="KW-1185">Reference proteome</keyword>
<evidence type="ECO:0008006" key="3">
    <source>
        <dbReference type="Google" id="ProtNLM"/>
    </source>
</evidence>
<comment type="caution">
    <text evidence="1">The sequence shown here is derived from an EMBL/GenBank/DDBJ whole genome shotgun (WGS) entry which is preliminary data.</text>
</comment>
<gene>
    <name evidence="1" type="ORF">V6N12_035817</name>
</gene>
<evidence type="ECO:0000313" key="2">
    <source>
        <dbReference type="Proteomes" id="UP001472677"/>
    </source>
</evidence>
<evidence type="ECO:0000313" key="1">
    <source>
        <dbReference type="EMBL" id="KAK8563674.1"/>
    </source>
</evidence>
<reference evidence="1 2" key="1">
    <citation type="journal article" date="2024" name="G3 (Bethesda)">
        <title>Genome assembly of Hibiscus sabdariffa L. provides insights into metabolisms of medicinal natural products.</title>
        <authorList>
            <person name="Kim T."/>
        </authorList>
    </citation>
    <scope>NUCLEOTIDE SEQUENCE [LARGE SCALE GENOMIC DNA]</scope>
    <source>
        <strain evidence="1">TK-2024</strain>
        <tissue evidence="1">Old leaves</tissue>
    </source>
</reference>
<dbReference type="InterPro" id="IPR052929">
    <property type="entry name" value="RNase_H-like_EbsB-rel"/>
</dbReference>
<sequence>MKHISSIDICPRGCGVSDSVLHLCRDCVFVKARVEDLVTFVRNSYGYDFCSLNCTLAHQNPVTVHHWLPPPLGWSKINIDASFLSPLAPASTGVMVRDDQGFILGSCYRILQRSPSAFMYEAIVVLQGL</sequence>
<dbReference type="Proteomes" id="UP001472677">
    <property type="component" value="Unassembled WGS sequence"/>
</dbReference>
<proteinExistence type="predicted"/>
<organism evidence="1 2">
    <name type="scientific">Hibiscus sabdariffa</name>
    <name type="common">roselle</name>
    <dbReference type="NCBI Taxonomy" id="183260"/>
    <lineage>
        <taxon>Eukaryota</taxon>
        <taxon>Viridiplantae</taxon>
        <taxon>Streptophyta</taxon>
        <taxon>Embryophyta</taxon>
        <taxon>Tracheophyta</taxon>
        <taxon>Spermatophyta</taxon>
        <taxon>Magnoliopsida</taxon>
        <taxon>eudicotyledons</taxon>
        <taxon>Gunneridae</taxon>
        <taxon>Pentapetalae</taxon>
        <taxon>rosids</taxon>
        <taxon>malvids</taxon>
        <taxon>Malvales</taxon>
        <taxon>Malvaceae</taxon>
        <taxon>Malvoideae</taxon>
        <taxon>Hibiscus</taxon>
    </lineage>
</organism>
<dbReference type="PANTHER" id="PTHR47074:SF48">
    <property type="entry name" value="POLYNUCLEOTIDYL TRANSFERASE, RIBONUCLEASE H-LIKE SUPERFAMILY PROTEIN"/>
    <property type="match status" value="1"/>
</dbReference>
<accession>A0ABR2EQK8</accession>